<feature type="transmembrane region" description="Helical" evidence="1">
    <location>
        <begin position="6"/>
        <end position="24"/>
    </location>
</feature>
<dbReference type="SMART" id="SM00052">
    <property type="entry name" value="EAL"/>
    <property type="match status" value="1"/>
</dbReference>
<dbReference type="SMART" id="SM00267">
    <property type="entry name" value="GGDEF"/>
    <property type="match status" value="1"/>
</dbReference>
<dbReference type="SUPFAM" id="SSF55073">
    <property type="entry name" value="Nucleotide cyclase"/>
    <property type="match status" value="1"/>
</dbReference>
<dbReference type="InterPro" id="IPR035919">
    <property type="entry name" value="EAL_sf"/>
</dbReference>
<dbReference type="Pfam" id="PF00990">
    <property type="entry name" value="GGDEF"/>
    <property type="match status" value="1"/>
</dbReference>
<keyword evidence="1" id="KW-0472">Membrane</keyword>
<dbReference type="InterPro" id="IPR000014">
    <property type="entry name" value="PAS"/>
</dbReference>
<evidence type="ECO:0000313" key="4">
    <source>
        <dbReference type="EMBL" id="NSL53643.1"/>
    </source>
</evidence>
<evidence type="ECO:0000256" key="1">
    <source>
        <dbReference type="SAM" id="Phobius"/>
    </source>
</evidence>
<dbReference type="Proteomes" id="UP000778523">
    <property type="component" value="Unassembled WGS sequence"/>
</dbReference>
<evidence type="ECO:0000313" key="5">
    <source>
        <dbReference type="Proteomes" id="UP000778523"/>
    </source>
</evidence>
<keyword evidence="1" id="KW-1133">Transmembrane helix</keyword>
<organism evidence="4 5">
    <name type="scientific">Uliginosibacterium aquaticum</name>
    <dbReference type="NCBI Taxonomy" id="2731212"/>
    <lineage>
        <taxon>Bacteria</taxon>
        <taxon>Pseudomonadati</taxon>
        <taxon>Pseudomonadota</taxon>
        <taxon>Betaproteobacteria</taxon>
        <taxon>Rhodocyclales</taxon>
        <taxon>Zoogloeaceae</taxon>
        <taxon>Uliginosibacterium</taxon>
    </lineage>
</organism>
<evidence type="ECO:0000259" key="2">
    <source>
        <dbReference type="PROSITE" id="PS50883"/>
    </source>
</evidence>
<protein>
    <submittedName>
        <fullName evidence="4">EAL domain-containing protein</fullName>
    </submittedName>
</protein>
<dbReference type="Gene3D" id="3.20.20.450">
    <property type="entry name" value="EAL domain"/>
    <property type="match status" value="1"/>
</dbReference>
<dbReference type="CDD" id="cd01949">
    <property type="entry name" value="GGDEF"/>
    <property type="match status" value="1"/>
</dbReference>
<reference evidence="4 5" key="1">
    <citation type="submission" date="2020-06" db="EMBL/GenBank/DDBJ databases">
        <title>Draft genome of Uliginosibacterium sp. IMCC34675.</title>
        <authorList>
            <person name="Song J."/>
        </authorList>
    </citation>
    <scope>NUCLEOTIDE SEQUENCE [LARGE SCALE GENOMIC DNA]</scope>
    <source>
        <strain evidence="4 5">IMCC34675</strain>
    </source>
</reference>
<dbReference type="PROSITE" id="PS50887">
    <property type="entry name" value="GGDEF"/>
    <property type="match status" value="1"/>
</dbReference>
<keyword evidence="5" id="KW-1185">Reference proteome</keyword>
<dbReference type="Gene3D" id="3.30.450.20">
    <property type="entry name" value="PAS domain"/>
    <property type="match status" value="1"/>
</dbReference>
<dbReference type="RefSeq" id="WP_170019823.1">
    <property type="nucleotide sequence ID" value="NZ_JABCSC020000001.1"/>
</dbReference>
<dbReference type="Gene3D" id="3.30.70.270">
    <property type="match status" value="1"/>
</dbReference>
<keyword evidence="1" id="KW-0812">Transmembrane</keyword>
<feature type="transmembrane region" description="Helical" evidence="1">
    <location>
        <begin position="110"/>
        <end position="129"/>
    </location>
</feature>
<dbReference type="Pfam" id="PF13426">
    <property type="entry name" value="PAS_9"/>
    <property type="match status" value="1"/>
</dbReference>
<feature type="transmembrane region" description="Helical" evidence="1">
    <location>
        <begin position="56"/>
        <end position="75"/>
    </location>
</feature>
<dbReference type="PROSITE" id="PS50883">
    <property type="entry name" value="EAL"/>
    <property type="match status" value="1"/>
</dbReference>
<proteinExistence type="predicted"/>
<dbReference type="CDD" id="cd01948">
    <property type="entry name" value="EAL"/>
    <property type="match status" value="1"/>
</dbReference>
<dbReference type="EMBL" id="JABCSC020000001">
    <property type="protein sequence ID" value="NSL53643.1"/>
    <property type="molecule type" value="Genomic_DNA"/>
</dbReference>
<name>A0ABX2IBM6_9RHOO</name>
<feature type="domain" description="GGDEF" evidence="3">
    <location>
        <begin position="349"/>
        <end position="485"/>
    </location>
</feature>
<dbReference type="InterPro" id="IPR052155">
    <property type="entry name" value="Biofilm_reg_signaling"/>
</dbReference>
<dbReference type="NCBIfam" id="TIGR00254">
    <property type="entry name" value="GGDEF"/>
    <property type="match status" value="1"/>
</dbReference>
<feature type="transmembrane region" description="Helical" evidence="1">
    <location>
        <begin position="31"/>
        <end position="50"/>
    </location>
</feature>
<feature type="transmembrane region" description="Helical" evidence="1">
    <location>
        <begin position="87"/>
        <end position="104"/>
    </location>
</feature>
<dbReference type="PANTHER" id="PTHR44757">
    <property type="entry name" value="DIGUANYLATE CYCLASE DGCP"/>
    <property type="match status" value="1"/>
</dbReference>
<evidence type="ECO:0000259" key="3">
    <source>
        <dbReference type="PROSITE" id="PS50887"/>
    </source>
</evidence>
<dbReference type="NCBIfam" id="TIGR00229">
    <property type="entry name" value="sensory_box"/>
    <property type="match status" value="1"/>
</dbReference>
<dbReference type="PANTHER" id="PTHR44757:SF2">
    <property type="entry name" value="BIOFILM ARCHITECTURE MAINTENANCE PROTEIN MBAA"/>
    <property type="match status" value="1"/>
</dbReference>
<dbReference type="SUPFAM" id="SSF141868">
    <property type="entry name" value="EAL domain-like"/>
    <property type="match status" value="1"/>
</dbReference>
<comment type="caution">
    <text evidence="4">The sequence shown here is derived from an EMBL/GenBank/DDBJ whole genome shotgun (WGS) entry which is preliminary data.</text>
</comment>
<dbReference type="InterPro" id="IPR035965">
    <property type="entry name" value="PAS-like_dom_sf"/>
</dbReference>
<feature type="domain" description="EAL" evidence="2">
    <location>
        <begin position="494"/>
        <end position="742"/>
    </location>
</feature>
<accession>A0ABX2IBM6</accession>
<dbReference type="InterPro" id="IPR043128">
    <property type="entry name" value="Rev_trsase/Diguanyl_cyclase"/>
</dbReference>
<gene>
    <name evidence="4" type="ORF">HJ583_001255</name>
</gene>
<dbReference type="SUPFAM" id="SSF55785">
    <property type="entry name" value="PYP-like sensor domain (PAS domain)"/>
    <property type="match status" value="1"/>
</dbReference>
<feature type="transmembrane region" description="Helical" evidence="1">
    <location>
        <begin position="141"/>
        <end position="161"/>
    </location>
</feature>
<dbReference type="InterPro" id="IPR001633">
    <property type="entry name" value="EAL_dom"/>
</dbReference>
<dbReference type="InterPro" id="IPR029787">
    <property type="entry name" value="Nucleotide_cyclase"/>
</dbReference>
<dbReference type="Pfam" id="PF00563">
    <property type="entry name" value="EAL"/>
    <property type="match status" value="1"/>
</dbReference>
<sequence length="742" mass="80832">MNSAELSFTADCTLGSLLIVLWLVRREDLYALLWGGGQILLGLATLGWLLLPTGHVLLQTALLLCFTMGVAGYWFGTRHFCGLPLEWRAGGAVLGLLTAALYALGVYQPAASSTGKFILLGLVLLWCAVQIGRGDRAYRLLALLLLLRALVNFSGPVILWLEHSPALIFTLGFVFKTASSLGLIHAALRESQALLRATIDGQGNGFVIRNESGIILTANNKFAQLIGQPNAHALVGRNISEIASGRSTAKAHEWFMRVTAPGAPIPLISNDEYIVRNGQRLPVELISSPCSIRGQTSVLTQIIDISQRKQQEQALWQAANFDPVSGLLNRLALHHHLDKALKLSGQSSSACSVLLIDLDHFRRINDTLGHSVGDELLRLVGQRLRKLAGSEDILARFGGDEFVIVSSQLDLTAAQEAASRLAQRILDDLRDPFELPPFRVAMSASIGIALSPGHGTDPENLLRAADSAMYAAKDGGRGRLKVFEEAFNTLARDALLIDEALQHAIARNEFHLVYQPIVEARSRKLSKVEALIRWSTPSLGFVGPDRFIPIAEESGLIVEIGCWVLQEATRQARSWADEAAGPICVSVNVSAAQLVDPDFLLLLREFLARSGAAPDELEIELTERVLIDEADTVIRVIDAVNAMGIGVSLDDFGTGYSSLSYLTRFHLQTLKIDRAFVNGIEHSERNLALVRAIIAMGHSLGMKIVAEGVETEEQARMLTELGCEYLQGYLISRPVPAAEIRR</sequence>
<dbReference type="InterPro" id="IPR000160">
    <property type="entry name" value="GGDEF_dom"/>
</dbReference>